<dbReference type="GO" id="GO:0010038">
    <property type="term" value="P:response to metal ion"/>
    <property type="evidence" value="ECO:0007669"/>
    <property type="project" value="InterPro"/>
</dbReference>
<dbReference type="InterPro" id="IPR004323">
    <property type="entry name" value="Ion_tolerance_CutA"/>
</dbReference>
<evidence type="ECO:0000313" key="2">
    <source>
        <dbReference type="EMBL" id="TWT55780.1"/>
    </source>
</evidence>
<keyword evidence="3" id="KW-1185">Reference proteome</keyword>
<comment type="similarity">
    <text evidence="1">Belongs to the CutA family.</text>
</comment>
<dbReference type="AlphaFoldDB" id="A0A5C5WYV3"/>
<dbReference type="EMBL" id="SIHI01000002">
    <property type="protein sequence ID" value="TWT55780.1"/>
    <property type="molecule type" value="Genomic_DNA"/>
</dbReference>
<name>A0A5C5WYV3_9PLAN</name>
<proteinExistence type="inferred from homology"/>
<dbReference type="GO" id="GO:0005507">
    <property type="term" value="F:copper ion binding"/>
    <property type="evidence" value="ECO:0007669"/>
    <property type="project" value="TreeGrafter"/>
</dbReference>
<comment type="caution">
    <text evidence="2">The sequence shown here is derived from an EMBL/GenBank/DDBJ whole genome shotgun (WGS) entry which is preliminary data.</text>
</comment>
<dbReference type="Proteomes" id="UP000317243">
    <property type="component" value="Unassembled WGS sequence"/>
</dbReference>
<sequence>MPAALVYITTSSQEEALSIAQVAVKEGLAACGNVIPGVVSVYNWEGSVQVDGEVLLLLKTSDSKVSELSSRVRELHSYDLPCIVAYTSVGGDPEYLKWVEDQVSGE</sequence>
<evidence type="ECO:0000256" key="1">
    <source>
        <dbReference type="ARBA" id="ARBA00010169"/>
    </source>
</evidence>
<dbReference type="OrthoDB" id="37622at2"/>
<evidence type="ECO:0000313" key="3">
    <source>
        <dbReference type="Proteomes" id="UP000317243"/>
    </source>
</evidence>
<reference evidence="2 3" key="1">
    <citation type="submission" date="2019-02" db="EMBL/GenBank/DDBJ databases">
        <title>Deep-cultivation of Planctomycetes and their phenomic and genomic characterization uncovers novel biology.</title>
        <authorList>
            <person name="Wiegand S."/>
            <person name="Jogler M."/>
            <person name="Boedeker C."/>
            <person name="Pinto D."/>
            <person name="Vollmers J."/>
            <person name="Rivas-Marin E."/>
            <person name="Kohn T."/>
            <person name="Peeters S.H."/>
            <person name="Heuer A."/>
            <person name="Rast P."/>
            <person name="Oberbeckmann S."/>
            <person name="Bunk B."/>
            <person name="Jeske O."/>
            <person name="Meyerdierks A."/>
            <person name="Storesund J.E."/>
            <person name="Kallscheuer N."/>
            <person name="Luecker S."/>
            <person name="Lage O.M."/>
            <person name="Pohl T."/>
            <person name="Merkel B.J."/>
            <person name="Hornburger P."/>
            <person name="Mueller R.-W."/>
            <person name="Bruemmer F."/>
            <person name="Labrenz M."/>
            <person name="Spormann A.M."/>
            <person name="Op Den Camp H."/>
            <person name="Overmann J."/>
            <person name="Amann R."/>
            <person name="Jetten M.S.M."/>
            <person name="Mascher T."/>
            <person name="Medema M.H."/>
            <person name="Devos D.P."/>
            <person name="Kaster A.-K."/>
            <person name="Ovreas L."/>
            <person name="Rohde M."/>
            <person name="Galperin M.Y."/>
            <person name="Jogler C."/>
        </authorList>
    </citation>
    <scope>NUCLEOTIDE SEQUENCE [LARGE SCALE GENOMIC DNA]</scope>
    <source>
        <strain evidence="2 3">KOR42</strain>
    </source>
</reference>
<dbReference type="PANTHER" id="PTHR23419:SF8">
    <property type="entry name" value="FI09726P"/>
    <property type="match status" value="1"/>
</dbReference>
<protein>
    <submittedName>
        <fullName evidence="2">Divalent-cation tolerance protein CutA</fullName>
    </submittedName>
</protein>
<dbReference type="Pfam" id="PF03091">
    <property type="entry name" value="CutA1"/>
    <property type="match status" value="1"/>
</dbReference>
<dbReference type="Gene3D" id="3.30.70.120">
    <property type="match status" value="1"/>
</dbReference>
<gene>
    <name evidence="2" type="primary">cutA</name>
    <name evidence="2" type="ORF">KOR42_25910</name>
</gene>
<accession>A0A5C5WYV3</accession>
<dbReference type="InterPro" id="IPR011322">
    <property type="entry name" value="N-reg_PII-like_a/b"/>
</dbReference>
<dbReference type="InterPro" id="IPR015867">
    <property type="entry name" value="N-reg_PII/ATP_PRibTrfase_C"/>
</dbReference>
<organism evidence="2 3">
    <name type="scientific">Thalassoglobus neptunius</name>
    <dbReference type="NCBI Taxonomy" id="1938619"/>
    <lineage>
        <taxon>Bacteria</taxon>
        <taxon>Pseudomonadati</taxon>
        <taxon>Planctomycetota</taxon>
        <taxon>Planctomycetia</taxon>
        <taxon>Planctomycetales</taxon>
        <taxon>Planctomycetaceae</taxon>
        <taxon>Thalassoglobus</taxon>
    </lineage>
</organism>
<dbReference type="PANTHER" id="PTHR23419">
    <property type="entry name" value="DIVALENT CATION TOLERANCE CUTA-RELATED"/>
    <property type="match status" value="1"/>
</dbReference>
<dbReference type="SUPFAM" id="SSF54913">
    <property type="entry name" value="GlnB-like"/>
    <property type="match status" value="1"/>
</dbReference>
<dbReference type="RefSeq" id="WP_146510122.1">
    <property type="nucleotide sequence ID" value="NZ_SIHI01000002.1"/>
</dbReference>